<protein>
    <submittedName>
        <fullName evidence="1">Uncharacterized protein</fullName>
    </submittedName>
</protein>
<dbReference type="AlphaFoldDB" id="A0A835H1Z3"/>
<dbReference type="GO" id="GO:0005886">
    <property type="term" value="C:plasma membrane"/>
    <property type="evidence" value="ECO:0007669"/>
    <property type="project" value="TreeGrafter"/>
</dbReference>
<evidence type="ECO:0000313" key="2">
    <source>
        <dbReference type="Proteomes" id="UP000631114"/>
    </source>
</evidence>
<comment type="caution">
    <text evidence="1">The sequence shown here is derived from an EMBL/GenBank/DDBJ whole genome shotgun (WGS) entry which is preliminary data.</text>
</comment>
<accession>A0A835H1Z3</accession>
<dbReference type="OrthoDB" id="1687645at2759"/>
<sequence length="276" mass="30453">MLGGALTGAIVSAGTNSSRDKVVMDAIAGGAIAILRRSLTSRGLKLENILINFKALLGTPVDNLWPGTNKDIIASSDIIIAPELSSHFPLLDGIGIDTYITLKPLEEGRFSQHELFTEAFHVAIVLFRQCSRLTGLELMQCYLEIVDLVHSWSPRRYKPETVPRCSPVGDMLVKMFDNPDCGFGIMDTLVNLENGDTIRYCNFSCFVCHYLITGSYFKETKSHFNLCSKCYSEGKVSSTIKSVKCSFKEYGNEAEAIKDKCTILNLHSRTCSQGVS</sequence>
<dbReference type="Proteomes" id="UP000631114">
    <property type="component" value="Unassembled WGS sequence"/>
</dbReference>
<keyword evidence="2" id="KW-1185">Reference proteome</keyword>
<evidence type="ECO:0000313" key="1">
    <source>
        <dbReference type="EMBL" id="KAF9591860.1"/>
    </source>
</evidence>
<dbReference type="EMBL" id="JADFTS010000008">
    <property type="protein sequence ID" value="KAF9591860.1"/>
    <property type="molecule type" value="Genomic_DNA"/>
</dbReference>
<organism evidence="1 2">
    <name type="scientific">Coptis chinensis</name>
    <dbReference type="NCBI Taxonomy" id="261450"/>
    <lineage>
        <taxon>Eukaryota</taxon>
        <taxon>Viridiplantae</taxon>
        <taxon>Streptophyta</taxon>
        <taxon>Embryophyta</taxon>
        <taxon>Tracheophyta</taxon>
        <taxon>Spermatophyta</taxon>
        <taxon>Magnoliopsida</taxon>
        <taxon>Ranunculales</taxon>
        <taxon>Ranunculaceae</taxon>
        <taxon>Coptidoideae</taxon>
        <taxon>Coptis</taxon>
    </lineage>
</organism>
<reference evidence="1 2" key="1">
    <citation type="submission" date="2020-10" db="EMBL/GenBank/DDBJ databases">
        <title>The Coptis chinensis genome and diversification of protoberbering-type alkaloids.</title>
        <authorList>
            <person name="Wang B."/>
            <person name="Shu S."/>
            <person name="Song C."/>
            <person name="Liu Y."/>
        </authorList>
    </citation>
    <scope>NUCLEOTIDE SEQUENCE [LARGE SCALE GENOMIC DNA]</scope>
    <source>
        <strain evidence="1">HL-2020</strain>
        <tissue evidence="1">Leaf</tissue>
    </source>
</reference>
<proteinExistence type="predicted"/>
<dbReference type="PANTHER" id="PTHR45081:SF1">
    <property type="entry name" value="EF HAND FAMILY PROTEIN, PUTATIVE, EXPRESSED-RELATED"/>
    <property type="match status" value="1"/>
</dbReference>
<gene>
    <name evidence="1" type="ORF">IFM89_008906</name>
</gene>
<name>A0A835H1Z3_9MAGN</name>
<dbReference type="PANTHER" id="PTHR45081">
    <property type="entry name" value="EF HAND FAMILY PROTEIN, PUTATIVE, EXPRESSED-RELATED"/>
    <property type="match status" value="1"/>
</dbReference>